<dbReference type="Proteomes" id="UP000179920">
    <property type="component" value="Chromosome IV"/>
</dbReference>
<evidence type="ECO:0000256" key="11">
    <source>
        <dbReference type="SAM" id="MobiDB-lite"/>
    </source>
</evidence>
<evidence type="ECO:0000256" key="6">
    <source>
        <dbReference type="ARBA" id="ARBA00023054"/>
    </source>
</evidence>
<dbReference type="OrthoDB" id="10251727at2759"/>
<reference evidence="14" key="1">
    <citation type="submission" date="2016-04" db="EMBL/GenBank/DDBJ databases">
        <authorList>
            <person name="Guldener U."/>
            <person name="Guldener U."/>
        </authorList>
    </citation>
    <scope>NUCLEOTIDE SEQUENCE [LARGE SCALE GENOMIC DNA]</scope>
    <source>
        <strain evidence="14">UB2112</strain>
    </source>
</reference>
<feature type="compositionally biased region" description="Polar residues" evidence="11">
    <location>
        <begin position="385"/>
        <end position="394"/>
    </location>
</feature>
<comment type="similarity">
    <text evidence="9">Belongs to the universal ribosomal protein uL1 family. Highly divergent.</text>
</comment>
<dbReference type="GO" id="GO:0005730">
    <property type="term" value="C:nucleolus"/>
    <property type="evidence" value="ECO:0007669"/>
    <property type="project" value="UniProtKB-SubCell"/>
</dbReference>
<evidence type="ECO:0000256" key="9">
    <source>
        <dbReference type="ARBA" id="ARBA00061550"/>
    </source>
</evidence>
<protein>
    <recommendedName>
        <fullName evidence="10">Ribosomal L1 domain-containing protein 1</fullName>
    </recommendedName>
</protein>
<feature type="compositionally biased region" description="Low complexity" evidence="11">
    <location>
        <begin position="361"/>
        <end position="373"/>
    </location>
</feature>
<evidence type="ECO:0000256" key="4">
    <source>
        <dbReference type="ARBA" id="ARBA00022843"/>
    </source>
</evidence>
<dbReference type="FunFam" id="3.40.50.790:FF:000004">
    <property type="entry name" value="Ribosomal L1 domain-containing 1-like 1"/>
    <property type="match status" value="1"/>
</dbReference>
<dbReference type="Proteomes" id="UP000658997">
    <property type="component" value="Unassembled WGS sequence"/>
</dbReference>
<dbReference type="EMBL" id="ULHB01000029">
    <property type="protein sequence ID" value="SYW77855.1"/>
    <property type="molecule type" value="Genomic_DNA"/>
</dbReference>
<keyword evidence="6" id="KW-0175">Coiled coil</keyword>
<evidence type="ECO:0000256" key="7">
    <source>
        <dbReference type="ARBA" id="ARBA00023242"/>
    </source>
</evidence>
<gene>
    <name evidence="13" type="ORF">UBRO2_02047</name>
    <name evidence="12" type="ORF">UBRO_02380</name>
</gene>
<dbReference type="Pfam" id="PF00687">
    <property type="entry name" value="Ribosomal_L1"/>
    <property type="match status" value="1"/>
</dbReference>
<dbReference type="InterPro" id="IPR016095">
    <property type="entry name" value="Ribosomal_uL1_3-a/b-sand"/>
</dbReference>
<dbReference type="EMBL" id="LT558120">
    <property type="protein sequence ID" value="SAM80311.1"/>
    <property type="molecule type" value="Genomic_DNA"/>
</dbReference>
<dbReference type="InterPro" id="IPR023674">
    <property type="entry name" value="Ribosomal_uL1-like"/>
</dbReference>
<evidence type="ECO:0000256" key="1">
    <source>
        <dbReference type="ARBA" id="ARBA00004604"/>
    </source>
</evidence>
<accession>A0A1K0G0Z2</accession>
<evidence type="ECO:0000313" key="15">
    <source>
        <dbReference type="Proteomes" id="UP000658997"/>
    </source>
</evidence>
<dbReference type="Gene3D" id="3.40.50.790">
    <property type="match status" value="1"/>
</dbReference>
<reference evidence="13" key="3">
    <citation type="submission" date="2018-08" db="EMBL/GenBank/DDBJ databases">
        <authorList>
            <person name="Guldener U."/>
        </authorList>
    </citation>
    <scope>NUCLEOTIDE SEQUENCE</scope>
    <source>
        <strain evidence="13">UB2</strain>
    </source>
</reference>
<keyword evidence="15" id="KW-1185">Reference proteome</keyword>
<keyword evidence="4" id="KW-0832">Ubl conjugation</keyword>
<comment type="subcellular location">
    <subcellularLocation>
        <location evidence="1">Nucleus</location>
        <location evidence="1">Nucleolus</location>
    </subcellularLocation>
</comment>
<organism evidence="12 14">
    <name type="scientific">Ustilago bromivora</name>
    <dbReference type="NCBI Taxonomy" id="307758"/>
    <lineage>
        <taxon>Eukaryota</taxon>
        <taxon>Fungi</taxon>
        <taxon>Dikarya</taxon>
        <taxon>Basidiomycota</taxon>
        <taxon>Ustilaginomycotina</taxon>
        <taxon>Ustilaginomycetes</taxon>
        <taxon>Ustilaginales</taxon>
        <taxon>Ustilaginaceae</taxon>
        <taxon>Ustilago</taxon>
    </lineage>
</organism>
<feature type="region of interest" description="Disordered" evidence="11">
    <location>
        <begin position="300"/>
        <end position="400"/>
    </location>
</feature>
<keyword evidence="7" id="KW-0539">Nucleus</keyword>
<evidence type="ECO:0000256" key="2">
    <source>
        <dbReference type="ARBA" id="ARBA00022499"/>
    </source>
</evidence>
<evidence type="ECO:0000313" key="13">
    <source>
        <dbReference type="EMBL" id="SYW77855.1"/>
    </source>
</evidence>
<evidence type="ECO:0000313" key="12">
    <source>
        <dbReference type="EMBL" id="SAM80311.1"/>
    </source>
</evidence>
<reference evidence="12" key="2">
    <citation type="submission" date="2016-04" db="EMBL/GenBank/DDBJ databases">
        <authorList>
            <person name="Evans L.H."/>
            <person name="Alamgir A."/>
            <person name="Owens N."/>
            <person name="Weber N.D."/>
            <person name="Virtaneva K."/>
            <person name="Barbian K."/>
            <person name="Babar A."/>
            <person name="Rosenke K."/>
        </authorList>
    </citation>
    <scope>NUCLEOTIDE SEQUENCE</scope>
    <source>
        <strain evidence="12">UB2112</strain>
    </source>
</reference>
<keyword evidence="5" id="KW-0007">Acetylation</keyword>
<keyword evidence="3" id="KW-0597">Phosphoprotein</keyword>
<proteinExistence type="inferred from homology"/>
<comment type="function">
    <text evidence="8">Regulates cellular senescence through inhibition of PTEN translation. Acts as a pro-apoptotic regulator in response to DNA damage.</text>
</comment>
<dbReference type="SUPFAM" id="SSF56808">
    <property type="entry name" value="Ribosomal protein L1"/>
    <property type="match status" value="1"/>
</dbReference>
<keyword evidence="2" id="KW-1017">Isopeptide bond</keyword>
<sequence length="400" mass="42966">MPSKTKPTASAVAEKPVVATATSQQIGVSNSNLDRVQIVKAFQALAAHVGRRSSTTRSSALPLDGPSGNLRDPCNVVYLQLTLNTLNPRSHVKPMRINLPHALHTPGEISVCLLTKDPQREYKDLLMQEKIRSISRVVGVAKLKGKFKPFDARRRLVEDHDVFLADDRIVPTLPNLCGKVFFDAKKNPITVEITKKGEALRKELDSAISGTTFVKNKGSCSSIKVGYLNKHSAQELTENVIALLPAVLGKVKGGWENVHNLDVKTGNSAALPIWNAKLGVKTHVTPSKALTTEASELVAVPKNGAPKSSKKRSAVEEEMTEETSSKKKMATCKKSAVVQEQEQGVATPSKKDPSPRKTRAKAAAAAATANEAARSTPVKAASATPRKTASSVSRRASKVK</sequence>
<dbReference type="AlphaFoldDB" id="A0A1K0G0Z2"/>
<evidence type="ECO:0000256" key="5">
    <source>
        <dbReference type="ARBA" id="ARBA00022990"/>
    </source>
</evidence>
<evidence type="ECO:0000256" key="3">
    <source>
        <dbReference type="ARBA" id="ARBA00022553"/>
    </source>
</evidence>
<evidence type="ECO:0000256" key="8">
    <source>
        <dbReference type="ARBA" id="ARBA00054167"/>
    </source>
</evidence>
<evidence type="ECO:0000313" key="14">
    <source>
        <dbReference type="Proteomes" id="UP000179920"/>
    </source>
</evidence>
<dbReference type="InterPro" id="IPR028364">
    <property type="entry name" value="Ribosomal_uL1/biogenesis"/>
</dbReference>
<evidence type="ECO:0000256" key="10">
    <source>
        <dbReference type="ARBA" id="ARBA00070787"/>
    </source>
</evidence>
<name>A0A1K0G0Z2_9BASI</name>